<evidence type="ECO:0000256" key="1">
    <source>
        <dbReference type="ARBA" id="ARBA00004123"/>
    </source>
</evidence>
<organism evidence="6">
    <name type="scientific">Triticum aestivum</name>
    <name type="common">Wheat</name>
    <dbReference type="NCBI Taxonomy" id="4565"/>
    <lineage>
        <taxon>Eukaryota</taxon>
        <taxon>Viridiplantae</taxon>
        <taxon>Streptophyta</taxon>
        <taxon>Embryophyta</taxon>
        <taxon>Tracheophyta</taxon>
        <taxon>Spermatophyta</taxon>
        <taxon>Magnoliopsida</taxon>
        <taxon>Liliopsida</taxon>
        <taxon>Poales</taxon>
        <taxon>Poaceae</taxon>
        <taxon>BOP clade</taxon>
        <taxon>Pooideae</taxon>
        <taxon>Triticodae</taxon>
        <taxon>Triticeae</taxon>
        <taxon>Triticinae</taxon>
        <taxon>Triticum</taxon>
    </lineage>
</organism>
<gene>
    <name evidence="6" type="primary">LOC123116005</name>
</gene>
<reference evidence="6" key="2">
    <citation type="submission" date="2018-10" db="UniProtKB">
        <authorList>
            <consortium name="EnsemblPlants"/>
        </authorList>
    </citation>
    <scope>IDENTIFICATION</scope>
</reference>
<dbReference type="InterPro" id="IPR010402">
    <property type="entry name" value="CCT_domain"/>
</dbReference>
<dbReference type="Gramene" id="TraesNOR5B03G02897460.1">
    <property type="protein sequence ID" value="TraesNOR5B03G02897460.1"/>
    <property type="gene ID" value="TraesNOR5B03G02897460"/>
</dbReference>
<dbReference type="Proteomes" id="UP000019116">
    <property type="component" value="Chromosome 5B"/>
</dbReference>
<protein>
    <recommendedName>
        <fullName evidence="5">CCT domain-containing protein</fullName>
    </recommendedName>
</protein>
<evidence type="ECO:0000313" key="6">
    <source>
        <dbReference type="EnsemblPlants" id="TraesCS5B02G156300.1"/>
    </source>
</evidence>
<keyword evidence="7" id="KW-1185">Reference proteome</keyword>
<dbReference type="Gramene" id="TraesCS5B02G156300.1">
    <property type="protein sequence ID" value="TraesCS5B02G156300.1"/>
    <property type="gene ID" value="TraesCS5B02G156300"/>
</dbReference>
<evidence type="ECO:0000313" key="7">
    <source>
        <dbReference type="Proteomes" id="UP000019116"/>
    </source>
</evidence>
<dbReference type="Gramene" id="TraesROB_scaffold_109021_01G000100.1">
    <property type="protein sequence ID" value="TraesROB_scaffold_109021_01G000100.1"/>
    <property type="gene ID" value="TraesROB_scaffold_109021_01G000100"/>
</dbReference>
<dbReference type="RefSeq" id="XP_044392963.1">
    <property type="nucleotide sequence ID" value="XM_044537028.1"/>
</dbReference>
<dbReference type="Gramene" id="TraesSTA5B03G02862610.1">
    <property type="protein sequence ID" value="TraesSTA5B03G02862610.1"/>
    <property type="gene ID" value="TraesSTA5B03G02862610"/>
</dbReference>
<dbReference type="Gramene" id="TraesMAC5B03G02870170.1">
    <property type="protein sequence ID" value="TraesMAC5B03G02870170.1"/>
    <property type="gene ID" value="TraesMAC5B03G02870170"/>
</dbReference>
<evidence type="ECO:0000259" key="5">
    <source>
        <dbReference type="PROSITE" id="PS51017"/>
    </source>
</evidence>
<evidence type="ECO:0000256" key="4">
    <source>
        <dbReference type="SAM" id="MobiDB-lite"/>
    </source>
</evidence>
<dbReference type="GeneID" id="123116005"/>
<dbReference type="PROSITE" id="PS51017">
    <property type="entry name" value="CCT"/>
    <property type="match status" value="1"/>
</dbReference>
<feature type="region of interest" description="Disordered" evidence="4">
    <location>
        <begin position="1"/>
        <end position="47"/>
    </location>
</feature>
<dbReference type="GO" id="GO:0009909">
    <property type="term" value="P:regulation of flower development"/>
    <property type="evidence" value="ECO:0000318"/>
    <property type="project" value="GO_Central"/>
</dbReference>
<dbReference type="Gramene" id="TraesARI7B03G04190650.1">
    <property type="protein sequence ID" value="TraesARI7B03G04190650.1"/>
    <property type="gene ID" value="TraesARI7B03G04190650"/>
</dbReference>
<dbReference type="InterPro" id="IPR045281">
    <property type="entry name" value="CONSTANS-like"/>
</dbReference>
<dbReference type="Gramene" id="TraesWEE_scaffold_110338_01G000100.1">
    <property type="protein sequence ID" value="TraesWEE_scaffold_110338_01G000100.1"/>
    <property type="gene ID" value="TraesWEE_scaffold_110338_01G000100"/>
</dbReference>
<evidence type="ECO:0000256" key="2">
    <source>
        <dbReference type="ARBA" id="ARBA00023242"/>
    </source>
</evidence>
<dbReference type="AlphaFoldDB" id="A0A3B6LKK6"/>
<dbReference type="PANTHER" id="PTHR31319">
    <property type="entry name" value="ZINC FINGER PROTEIN CONSTANS-LIKE 4"/>
    <property type="match status" value="1"/>
</dbReference>
<proteinExistence type="predicted"/>
<dbReference type="Gramene" id="TraesCAD_scaffold_006532_01G000500.1">
    <property type="protein sequence ID" value="TraesCAD_scaffold_006532_01G000500.1"/>
    <property type="gene ID" value="TraesCAD_scaffold_006532_01G000500"/>
</dbReference>
<dbReference type="Gramene" id="TraesSYM7B03G04150350.1">
    <property type="protein sequence ID" value="TraesSYM7B03G04150350.1"/>
    <property type="gene ID" value="TraesSYM7B03G04150350"/>
</dbReference>
<dbReference type="Gramene" id="TraesJAG5B03G02868950.1">
    <property type="protein sequence ID" value="TraesJAG5B03G02868950.1"/>
    <property type="gene ID" value="TraesJAG5B03G02868950"/>
</dbReference>
<dbReference type="Gramene" id="TraesLAC5B03G02824100.1">
    <property type="protein sequence ID" value="TraesLAC5B03G02824100.1"/>
    <property type="gene ID" value="TraesLAC5B03G02824100"/>
</dbReference>
<dbReference type="KEGG" id="taes:123116005"/>
<accession>A0A3B6LKK6</accession>
<dbReference type="Gramene" id="TraesCLE_scaffold_114960_01G000100.1">
    <property type="protein sequence ID" value="TraesCLE_scaffold_114960_01G000100.1"/>
    <property type="gene ID" value="TraesCLE_scaffold_114960_01G000100"/>
</dbReference>
<dbReference type="Gramene" id="TraesLDM5B03G02873120.1">
    <property type="protein sequence ID" value="TraesLDM5B03G02873120.1"/>
    <property type="gene ID" value="TraesLDM5B03G02873120"/>
</dbReference>
<dbReference type="OMA" id="INLCCAT"/>
<reference evidence="6" key="1">
    <citation type="submission" date="2018-08" db="EMBL/GenBank/DDBJ databases">
        <authorList>
            <person name="Rossello M."/>
        </authorList>
    </citation>
    <scope>NUCLEOTIDE SEQUENCE [LARGE SCALE GENOMIC DNA]</scope>
    <source>
        <strain evidence="6">cv. Chinese Spring</strain>
    </source>
</reference>
<keyword evidence="2 3" id="KW-0539">Nucleus</keyword>
<dbReference type="GO" id="GO:0005634">
    <property type="term" value="C:nucleus"/>
    <property type="evidence" value="ECO:0000318"/>
    <property type="project" value="GO_Central"/>
</dbReference>
<feature type="domain" description="CCT" evidence="5">
    <location>
        <begin position="55"/>
        <end position="97"/>
    </location>
</feature>
<dbReference type="PANTHER" id="PTHR31319:SF81">
    <property type="entry name" value="CCT DOMAIN-CONTAINING PROTEIN"/>
    <property type="match status" value="1"/>
</dbReference>
<evidence type="ECO:0000256" key="3">
    <source>
        <dbReference type="PROSITE-ProRule" id="PRU00357"/>
    </source>
</evidence>
<sequence length="173" mass="19970">MCSRSNSAFVPPVPKPQQTKRRQEQESRGCRRGSRASRRALAKSEEVRRYSAVERRERIERYRSKRKRRNFQKKITYACRKALADRRWRIKGRFAHAGEEEQKACLAETSNQGSSSTSGSAVPEWWPAMEEALARKEEVDGITKLLRCDHEMLVSYLGLNLCCARDPSNHPST</sequence>
<dbReference type="Gramene" id="TraesCS5B03G0426900.1">
    <property type="protein sequence ID" value="TraesCS5B03G0426900.1.CDS"/>
    <property type="gene ID" value="TraesCS5B03G0426900"/>
</dbReference>
<comment type="subcellular location">
    <subcellularLocation>
        <location evidence="1 3">Nucleus</location>
    </subcellularLocation>
</comment>
<dbReference type="Gramene" id="TraesNORUn03G04713210.1">
    <property type="protein sequence ID" value="TraesNORUn03G04713210.1"/>
    <property type="gene ID" value="TraesNORUn03G04713210"/>
</dbReference>
<dbReference type="Gramene" id="TraesRN5B0100429800.1">
    <property type="protein sequence ID" value="TraesRN5B0100429800.1"/>
    <property type="gene ID" value="TraesRN5B0100429800"/>
</dbReference>
<dbReference type="EnsemblPlants" id="TraesCS5B02G156300.1">
    <property type="protein sequence ID" value="TraesCS5B02G156300.1"/>
    <property type="gene ID" value="TraesCS5B02G156300"/>
</dbReference>
<dbReference type="Gramene" id="TraesPARA_EIv1.0_1670370.1">
    <property type="protein sequence ID" value="TraesPARA_EIv1.0_1670370.1.CDS"/>
    <property type="gene ID" value="TraesPARA_EIv1.0_1670370"/>
</dbReference>
<dbReference type="OrthoDB" id="686171at2759"/>
<dbReference type="Pfam" id="PF06203">
    <property type="entry name" value="CCT"/>
    <property type="match status" value="1"/>
</dbReference>
<dbReference type="SMR" id="A0A3B6LKK6"/>
<dbReference type="Gramene" id="TraesCLE_scaffold_171829_01G000100.1">
    <property type="protein sequence ID" value="TraesCLE_scaffold_171829_01G000100.1"/>
    <property type="gene ID" value="TraesCLE_scaffold_171829_01G000100"/>
</dbReference>
<dbReference type="STRING" id="4565.A0A3B6LKK6"/>
<name>A0A3B6LKK6_WHEAT</name>
<feature type="compositionally biased region" description="Basic residues" evidence="4">
    <location>
        <begin position="30"/>
        <end position="41"/>
    </location>
</feature>
<dbReference type="Gramene" id="TraesJUL5B03G02891900.1">
    <property type="protein sequence ID" value="TraesJUL5B03G02891900.1"/>
    <property type="gene ID" value="TraesJUL5B03G02891900"/>
</dbReference>
<dbReference type="Gramene" id="TraesPARA_EIv1.0_1670370.2">
    <property type="protein sequence ID" value="TraesPARA_EIv1.0_1670370.2.CDS"/>
    <property type="gene ID" value="TraesPARA_EIv1.0_1670370"/>
</dbReference>